<evidence type="ECO:0000256" key="1">
    <source>
        <dbReference type="SAM" id="MobiDB-lite"/>
    </source>
</evidence>
<evidence type="ECO:0000313" key="2">
    <source>
        <dbReference type="EMBL" id="GIH20193.1"/>
    </source>
</evidence>
<keyword evidence="3" id="KW-1185">Reference proteome</keyword>
<comment type="caution">
    <text evidence="2">The sequence shown here is derived from an EMBL/GenBank/DDBJ whole genome shotgun (WGS) entry which is preliminary data.</text>
</comment>
<dbReference type="AlphaFoldDB" id="A0A8J3R0D5"/>
<dbReference type="Proteomes" id="UP000642748">
    <property type="component" value="Unassembled WGS sequence"/>
</dbReference>
<accession>A0A8J3R0D5</accession>
<protein>
    <submittedName>
        <fullName evidence="2">Uncharacterized protein</fullName>
    </submittedName>
</protein>
<proteinExistence type="predicted"/>
<gene>
    <name evidence="2" type="ORF">Raf01_83650</name>
</gene>
<reference evidence="2" key="1">
    <citation type="submission" date="2021-01" db="EMBL/GenBank/DDBJ databases">
        <title>Whole genome shotgun sequence of Rugosimonospora africana NBRC 104875.</title>
        <authorList>
            <person name="Komaki H."/>
            <person name="Tamura T."/>
        </authorList>
    </citation>
    <scope>NUCLEOTIDE SEQUENCE</scope>
    <source>
        <strain evidence="2">NBRC 104875</strain>
    </source>
</reference>
<organism evidence="2 3">
    <name type="scientific">Rugosimonospora africana</name>
    <dbReference type="NCBI Taxonomy" id="556532"/>
    <lineage>
        <taxon>Bacteria</taxon>
        <taxon>Bacillati</taxon>
        <taxon>Actinomycetota</taxon>
        <taxon>Actinomycetes</taxon>
        <taxon>Micromonosporales</taxon>
        <taxon>Micromonosporaceae</taxon>
        <taxon>Rugosimonospora</taxon>
    </lineage>
</organism>
<sequence>MAPIAIGAAIPEYQSPECENAARSTMPAVCSVMPVATIGRVPSGRCSRPTTAEYQRHQPYRGQMEPAPNGLLLCAH</sequence>
<dbReference type="EMBL" id="BONZ01000090">
    <property type="protein sequence ID" value="GIH20193.1"/>
    <property type="molecule type" value="Genomic_DNA"/>
</dbReference>
<name>A0A8J3R0D5_9ACTN</name>
<feature type="region of interest" description="Disordered" evidence="1">
    <location>
        <begin position="44"/>
        <end position="69"/>
    </location>
</feature>
<evidence type="ECO:0000313" key="3">
    <source>
        <dbReference type="Proteomes" id="UP000642748"/>
    </source>
</evidence>